<protein>
    <submittedName>
        <fullName evidence="2">Uncharacterized protein</fullName>
    </submittedName>
</protein>
<name>A0A345HQS5_9ACTN</name>
<dbReference type="Proteomes" id="UP000253868">
    <property type="component" value="Chromosome"/>
</dbReference>
<accession>A0A345HQS5</accession>
<evidence type="ECO:0000313" key="3">
    <source>
        <dbReference type="Proteomes" id="UP000253868"/>
    </source>
</evidence>
<evidence type="ECO:0000313" key="2">
    <source>
        <dbReference type="EMBL" id="AXG79049.1"/>
    </source>
</evidence>
<evidence type="ECO:0000256" key="1">
    <source>
        <dbReference type="SAM" id="MobiDB-lite"/>
    </source>
</evidence>
<organism evidence="2 3">
    <name type="scientific">Streptomyces paludis</name>
    <dbReference type="NCBI Taxonomy" id="2282738"/>
    <lineage>
        <taxon>Bacteria</taxon>
        <taxon>Bacillati</taxon>
        <taxon>Actinomycetota</taxon>
        <taxon>Actinomycetes</taxon>
        <taxon>Kitasatosporales</taxon>
        <taxon>Streptomycetaceae</taxon>
        <taxon>Streptomyces</taxon>
    </lineage>
</organism>
<sequence>MPVTDALAGAQRARSLPDDGLPTMLNLRPPHRTSRAADDEVLLRRLLEGLRRVLLTEPEPEPTLDEIRHASSVVLGGKALAVDPEELETLFLTMRRYVQHLIPFVQSPAVHGWPTAYELSLAATDLLRRCEVIPPTYGIVVRLAGAAREMLARIDSHQEESAHG</sequence>
<dbReference type="KEGG" id="spad:DVK44_16640"/>
<dbReference type="EMBL" id="CP031194">
    <property type="protein sequence ID" value="AXG79049.1"/>
    <property type="molecule type" value="Genomic_DNA"/>
</dbReference>
<dbReference type="OrthoDB" id="9966781at2"/>
<proteinExistence type="predicted"/>
<gene>
    <name evidence="2" type="ORF">DVK44_16640</name>
</gene>
<reference evidence="3" key="1">
    <citation type="submission" date="2018-07" db="EMBL/GenBank/DDBJ databases">
        <authorList>
            <person name="Zhao J."/>
        </authorList>
    </citation>
    <scope>NUCLEOTIDE SEQUENCE [LARGE SCALE GENOMIC DNA]</scope>
    <source>
        <strain evidence="3">GSSD-12</strain>
    </source>
</reference>
<keyword evidence="3" id="KW-1185">Reference proteome</keyword>
<dbReference type="AlphaFoldDB" id="A0A345HQS5"/>
<feature type="region of interest" description="Disordered" evidence="1">
    <location>
        <begin position="1"/>
        <end position="23"/>
    </location>
</feature>
<dbReference type="RefSeq" id="WP_114660382.1">
    <property type="nucleotide sequence ID" value="NZ_CP031194.1"/>
</dbReference>